<dbReference type="InterPro" id="IPR012337">
    <property type="entry name" value="RNaseH-like_sf"/>
</dbReference>
<dbReference type="Gene3D" id="3.30.420.10">
    <property type="entry name" value="Ribonuclease H-like superfamily/Ribonuclease H"/>
    <property type="match status" value="1"/>
</dbReference>
<dbReference type="InterPro" id="IPR036397">
    <property type="entry name" value="RNaseH_sf"/>
</dbReference>
<comment type="caution">
    <text evidence="2">The sequence shown here is derived from an EMBL/GenBank/DDBJ whole genome shotgun (WGS) entry which is preliminary data.</text>
</comment>
<dbReference type="GO" id="GO:0003676">
    <property type="term" value="F:nucleic acid binding"/>
    <property type="evidence" value="ECO:0007669"/>
    <property type="project" value="InterPro"/>
</dbReference>
<dbReference type="InterPro" id="IPR002156">
    <property type="entry name" value="RNaseH_domain"/>
</dbReference>
<reference evidence="2" key="1">
    <citation type="journal article" date="2023" name="Nat. Commun.">
        <title>Diploid and tetraploid genomes of Acorus and the evolution of monocots.</title>
        <authorList>
            <person name="Ma L."/>
            <person name="Liu K.W."/>
            <person name="Li Z."/>
            <person name="Hsiao Y.Y."/>
            <person name="Qi Y."/>
            <person name="Fu T."/>
            <person name="Tang G.D."/>
            <person name="Zhang D."/>
            <person name="Sun W.H."/>
            <person name="Liu D.K."/>
            <person name="Li Y."/>
            <person name="Chen G.Z."/>
            <person name="Liu X.D."/>
            <person name="Liao X.Y."/>
            <person name="Jiang Y.T."/>
            <person name="Yu X."/>
            <person name="Hao Y."/>
            <person name="Huang J."/>
            <person name="Zhao X.W."/>
            <person name="Ke S."/>
            <person name="Chen Y.Y."/>
            <person name="Wu W.L."/>
            <person name="Hsu J.L."/>
            <person name="Lin Y.F."/>
            <person name="Huang M.D."/>
            <person name="Li C.Y."/>
            <person name="Huang L."/>
            <person name="Wang Z.W."/>
            <person name="Zhao X."/>
            <person name="Zhong W.Y."/>
            <person name="Peng D.H."/>
            <person name="Ahmad S."/>
            <person name="Lan S."/>
            <person name="Zhang J.S."/>
            <person name="Tsai W.C."/>
            <person name="Van de Peer Y."/>
            <person name="Liu Z.J."/>
        </authorList>
    </citation>
    <scope>NUCLEOTIDE SEQUENCE</scope>
    <source>
        <strain evidence="2">CP</strain>
    </source>
</reference>
<dbReference type="EMBL" id="JAUJYO010000008">
    <property type="protein sequence ID" value="KAK1310449.1"/>
    <property type="molecule type" value="Genomic_DNA"/>
</dbReference>
<evidence type="ECO:0000259" key="1">
    <source>
        <dbReference type="Pfam" id="PF13456"/>
    </source>
</evidence>
<dbReference type="InterPro" id="IPR053151">
    <property type="entry name" value="RNase_H-like"/>
</dbReference>
<name>A0AAV9EC51_ACOCL</name>
<evidence type="ECO:0000313" key="2">
    <source>
        <dbReference type="EMBL" id="KAK1310449.1"/>
    </source>
</evidence>
<sequence length="148" mass="16833">MTTSKNKVYVKNVWGMVVFFIKDWSIACTRNKASSINLFELKGVAAGIKLSIAHGATKVWRESDSITVIAWSQGRGSIPWYSFRDLRELHNLVGQLQLWKISHVFREGNSAADYLAAAQSEIGVTRIRPKQFNDEFFEHLSDDKVDKI</sequence>
<dbReference type="AlphaFoldDB" id="A0AAV9EC51"/>
<dbReference type="PANTHER" id="PTHR47723:SF19">
    <property type="entry name" value="POLYNUCLEOTIDYL TRANSFERASE, RIBONUCLEASE H-LIKE SUPERFAMILY PROTEIN"/>
    <property type="match status" value="1"/>
</dbReference>
<organism evidence="2 3">
    <name type="scientific">Acorus calamus</name>
    <name type="common">Sweet flag</name>
    <dbReference type="NCBI Taxonomy" id="4465"/>
    <lineage>
        <taxon>Eukaryota</taxon>
        <taxon>Viridiplantae</taxon>
        <taxon>Streptophyta</taxon>
        <taxon>Embryophyta</taxon>
        <taxon>Tracheophyta</taxon>
        <taxon>Spermatophyta</taxon>
        <taxon>Magnoliopsida</taxon>
        <taxon>Liliopsida</taxon>
        <taxon>Acoraceae</taxon>
        <taxon>Acorus</taxon>
    </lineage>
</organism>
<dbReference type="GO" id="GO:0004523">
    <property type="term" value="F:RNA-DNA hybrid ribonuclease activity"/>
    <property type="evidence" value="ECO:0007669"/>
    <property type="project" value="InterPro"/>
</dbReference>
<proteinExistence type="predicted"/>
<protein>
    <recommendedName>
        <fullName evidence="1">RNase H type-1 domain-containing protein</fullName>
    </recommendedName>
</protein>
<dbReference type="PANTHER" id="PTHR47723">
    <property type="entry name" value="OS05G0353850 PROTEIN"/>
    <property type="match status" value="1"/>
</dbReference>
<keyword evidence="3" id="KW-1185">Reference proteome</keyword>
<evidence type="ECO:0000313" key="3">
    <source>
        <dbReference type="Proteomes" id="UP001180020"/>
    </source>
</evidence>
<dbReference type="InterPro" id="IPR044730">
    <property type="entry name" value="RNase_H-like_dom_plant"/>
</dbReference>
<reference evidence="2" key="2">
    <citation type="submission" date="2023-06" db="EMBL/GenBank/DDBJ databases">
        <authorList>
            <person name="Ma L."/>
            <person name="Liu K.-W."/>
            <person name="Li Z."/>
            <person name="Hsiao Y.-Y."/>
            <person name="Qi Y."/>
            <person name="Fu T."/>
            <person name="Tang G."/>
            <person name="Zhang D."/>
            <person name="Sun W.-H."/>
            <person name="Liu D.-K."/>
            <person name="Li Y."/>
            <person name="Chen G.-Z."/>
            <person name="Liu X.-D."/>
            <person name="Liao X.-Y."/>
            <person name="Jiang Y.-T."/>
            <person name="Yu X."/>
            <person name="Hao Y."/>
            <person name="Huang J."/>
            <person name="Zhao X.-W."/>
            <person name="Ke S."/>
            <person name="Chen Y.-Y."/>
            <person name="Wu W.-L."/>
            <person name="Hsu J.-L."/>
            <person name="Lin Y.-F."/>
            <person name="Huang M.-D."/>
            <person name="Li C.-Y."/>
            <person name="Huang L."/>
            <person name="Wang Z.-W."/>
            <person name="Zhao X."/>
            <person name="Zhong W.-Y."/>
            <person name="Peng D.-H."/>
            <person name="Ahmad S."/>
            <person name="Lan S."/>
            <person name="Zhang J.-S."/>
            <person name="Tsai W.-C."/>
            <person name="Van De Peer Y."/>
            <person name="Liu Z.-J."/>
        </authorList>
    </citation>
    <scope>NUCLEOTIDE SEQUENCE</scope>
    <source>
        <strain evidence="2">CP</strain>
        <tissue evidence="2">Leaves</tissue>
    </source>
</reference>
<dbReference type="Pfam" id="PF13456">
    <property type="entry name" value="RVT_3"/>
    <property type="match status" value="1"/>
</dbReference>
<dbReference type="Proteomes" id="UP001180020">
    <property type="component" value="Unassembled WGS sequence"/>
</dbReference>
<feature type="domain" description="RNase H type-1" evidence="1">
    <location>
        <begin position="31"/>
        <end position="117"/>
    </location>
</feature>
<gene>
    <name evidence="2" type="ORF">QJS10_CPA08g01863</name>
</gene>
<dbReference type="SUPFAM" id="SSF53098">
    <property type="entry name" value="Ribonuclease H-like"/>
    <property type="match status" value="1"/>
</dbReference>
<accession>A0AAV9EC51</accession>
<dbReference type="CDD" id="cd06222">
    <property type="entry name" value="RNase_H_like"/>
    <property type="match status" value="1"/>
</dbReference>